<accession>A0A5J9T193</accession>
<reference evidence="3 4" key="1">
    <citation type="journal article" date="2019" name="Sci. Rep.">
        <title>A high-quality genome of Eragrostis curvula grass provides insights into Poaceae evolution and supports new strategies to enhance forage quality.</title>
        <authorList>
            <person name="Carballo J."/>
            <person name="Santos B.A.C.M."/>
            <person name="Zappacosta D."/>
            <person name="Garbus I."/>
            <person name="Selva J.P."/>
            <person name="Gallo C.A."/>
            <person name="Diaz A."/>
            <person name="Albertini E."/>
            <person name="Caccamo M."/>
            <person name="Echenique V."/>
        </authorList>
    </citation>
    <scope>NUCLEOTIDE SEQUENCE [LARGE SCALE GENOMIC DNA]</scope>
    <source>
        <strain evidence="4">cv. Victoria</strain>
        <tissue evidence="3">Leaf</tissue>
    </source>
</reference>
<dbReference type="Gramene" id="TVU05103">
    <property type="protein sequence ID" value="TVU05103"/>
    <property type="gene ID" value="EJB05_48254"/>
</dbReference>
<dbReference type="Proteomes" id="UP000324897">
    <property type="component" value="Unassembled WGS sequence"/>
</dbReference>
<keyword evidence="2" id="KW-0812">Transmembrane</keyword>
<protein>
    <submittedName>
        <fullName evidence="3">Uncharacterized protein</fullName>
    </submittedName>
</protein>
<feature type="transmembrane region" description="Helical" evidence="2">
    <location>
        <begin position="168"/>
        <end position="189"/>
    </location>
</feature>
<sequence>ELLFLYVDLKNESRGLILRCIAGVALIGKHIEKERKGLARLLPSCGRCCGGVHQFQSKWLRRRRWRWQRGRFRAWWFAAASARTIPRQFCFNSGKSNNVAAKLQEDSGVTHLDLETAMFNHKMDVKNILHEHNMKIIKLENELDVTKARMQTMEQNLKLDIVKSQTTILHSAIAVAGVGIISAMLFNWAGMS</sequence>
<evidence type="ECO:0000256" key="1">
    <source>
        <dbReference type="SAM" id="Coils"/>
    </source>
</evidence>
<feature type="coiled-coil region" evidence="1">
    <location>
        <begin position="129"/>
        <end position="156"/>
    </location>
</feature>
<evidence type="ECO:0000256" key="2">
    <source>
        <dbReference type="SAM" id="Phobius"/>
    </source>
</evidence>
<dbReference type="AlphaFoldDB" id="A0A5J9T193"/>
<proteinExistence type="predicted"/>
<organism evidence="3 4">
    <name type="scientific">Eragrostis curvula</name>
    <name type="common">weeping love grass</name>
    <dbReference type="NCBI Taxonomy" id="38414"/>
    <lineage>
        <taxon>Eukaryota</taxon>
        <taxon>Viridiplantae</taxon>
        <taxon>Streptophyta</taxon>
        <taxon>Embryophyta</taxon>
        <taxon>Tracheophyta</taxon>
        <taxon>Spermatophyta</taxon>
        <taxon>Magnoliopsida</taxon>
        <taxon>Liliopsida</taxon>
        <taxon>Poales</taxon>
        <taxon>Poaceae</taxon>
        <taxon>PACMAD clade</taxon>
        <taxon>Chloridoideae</taxon>
        <taxon>Eragrostideae</taxon>
        <taxon>Eragrostidinae</taxon>
        <taxon>Eragrostis</taxon>
    </lineage>
</organism>
<name>A0A5J9T193_9POAL</name>
<keyword evidence="4" id="KW-1185">Reference proteome</keyword>
<keyword evidence="1" id="KW-0175">Coiled coil</keyword>
<dbReference type="EMBL" id="RWGY01000051">
    <property type="protein sequence ID" value="TVU05103.1"/>
    <property type="molecule type" value="Genomic_DNA"/>
</dbReference>
<gene>
    <name evidence="3" type="ORF">EJB05_48254</name>
</gene>
<evidence type="ECO:0000313" key="4">
    <source>
        <dbReference type="Proteomes" id="UP000324897"/>
    </source>
</evidence>
<comment type="caution">
    <text evidence="3">The sequence shown here is derived from an EMBL/GenBank/DDBJ whole genome shotgun (WGS) entry which is preliminary data.</text>
</comment>
<keyword evidence="2" id="KW-1133">Transmembrane helix</keyword>
<dbReference type="OrthoDB" id="721070at2759"/>
<keyword evidence="2" id="KW-0472">Membrane</keyword>
<evidence type="ECO:0000313" key="3">
    <source>
        <dbReference type="EMBL" id="TVU05103.1"/>
    </source>
</evidence>
<feature type="non-terminal residue" evidence="3">
    <location>
        <position position="1"/>
    </location>
</feature>